<dbReference type="PANTHER" id="PTHR42855:SF2">
    <property type="entry name" value="DRUG RESISTANCE ABC TRANSPORTER,ATP-BINDING PROTEIN"/>
    <property type="match status" value="1"/>
</dbReference>
<dbReference type="CDD" id="cd03221">
    <property type="entry name" value="ABCF_EF-3"/>
    <property type="match status" value="2"/>
</dbReference>
<dbReference type="PANTHER" id="PTHR42855">
    <property type="entry name" value="ABC TRANSPORTER ATP-BINDING SUBUNIT"/>
    <property type="match status" value="1"/>
</dbReference>
<organism evidence="4 5">
    <name type="scientific">Vagococcus silagei</name>
    <dbReference type="NCBI Taxonomy" id="2508885"/>
    <lineage>
        <taxon>Bacteria</taxon>
        <taxon>Bacillati</taxon>
        <taxon>Bacillota</taxon>
        <taxon>Bacilli</taxon>
        <taxon>Lactobacillales</taxon>
        <taxon>Enterococcaceae</taxon>
        <taxon>Vagococcus</taxon>
    </lineage>
</organism>
<evidence type="ECO:0000259" key="3">
    <source>
        <dbReference type="PROSITE" id="PS50893"/>
    </source>
</evidence>
<dbReference type="EMBL" id="SDGV01000002">
    <property type="protein sequence ID" value="THB62212.1"/>
    <property type="molecule type" value="Genomic_DNA"/>
</dbReference>
<feature type="domain" description="ABC transporter" evidence="3">
    <location>
        <begin position="4"/>
        <end position="213"/>
    </location>
</feature>
<dbReference type="PROSITE" id="PS50893">
    <property type="entry name" value="ABC_TRANSPORTER_2"/>
    <property type="match status" value="2"/>
</dbReference>
<dbReference type="NCBIfam" id="NF000355">
    <property type="entry name" value="ribo_prot_ABC_F"/>
    <property type="match status" value="1"/>
</dbReference>
<dbReference type="RefSeq" id="WP_136135873.1">
    <property type="nucleotide sequence ID" value="NZ_SDGV01000002.1"/>
</dbReference>
<dbReference type="Proteomes" id="UP000310506">
    <property type="component" value="Unassembled WGS sequence"/>
</dbReference>
<evidence type="ECO:0000313" key="5">
    <source>
        <dbReference type="Proteomes" id="UP000310506"/>
    </source>
</evidence>
<feature type="domain" description="ABC transporter" evidence="3">
    <location>
        <begin position="313"/>
        <end position="499"/>
    </location>
</feature>
<comment type="caution">
    <text evidence="4">The sequence shown here is derived from an EMBL/GenBank/DDBJ whole genome shotgun (WGS) entry which is preliminary data.</text>
</comment>
<name>A0A4S3B5P8_9ENTE</name>
<dbReference type="InterPro" id="IPR027417">
    <property type="entry name" value="P-loop_NTPase"/>
</dbReference>
<keyword evidence="1" id="KW-0547">Nucleotide-binding</keyword>
<keyword evidence="2" id="KW-0067">ATP-binding</keyword>
<keyword evidence="5" id="KW-1185">Reference proteome</keyword>
<dbReference type="InterPro" id="IPR017871">
    <property type="entry name" value="ABC_transporter-like_CS"/>
</dbReference>
<evidence type="ECO:0000256" key="2">
    <source>
        <dbReference type="ARBA" id="ARBA00022840"/>
    </source>
</evidence>
<dbReference type="GO" id="GO:0016887">
    <property type="term" value="F:ATP hydrolysis activity"/>
    <property type="evidence" value="ECO:0007669"/>
    <property type="project" value="InterPro"/>
</dbReference>
<dbReference type="InterPro" id="IPR032781">
    <property type="entry name" value="ABC_tran_Xtn"/>
</dbReference>
<dbReference type="Pfam" id="PF12848">
    <property type="entry name" value="ABC_tran_Xtn"/>
    <property type="match status" value="1"/>
</dbReference>
<dbReference type="SMART" id="SM00382">
    <property type="entry name" value="AAA"/>
    <property type="match status" value="2"/>
</dbReference>
<gene>
    <name evidence="4" type="primary">abc-f</name>
    <name evidence="4" type="ORF">ESZ54_01325</name>
</gene>
<evidence type="ECO:0000256" key="1">
    <source>
        <dbReference type="ARBA" id="ARBA00022741"/>
    </source>
</evidence>
<dbReference type="InterPro" id="IPR003439">
    <property type="entry name" value="ABC_transporter-like_ATP-bd"/>
</dbReference>
<dbReference type="InterPro" id="IPR003593">
    <property type="entry name" value="AAA+_ATPase"/>
</dbReference>
<dbReference type="GO" id="GO:0005524">
    <property type="term" value="F:ATP binding"/>
    <property type="evidence" value="ECO:0007669"/>
    <property type="project" value="UniProtKB-KW"/>
</dbReference>
<dbReference type="Pfam" id="PF00005">
    <property type="entry name" value="ABC_tran"/>
    <property type="match status" value="2"/>
</dbReference>
<sequence length="502" mass="57531">MSIIKIENLTFAYDGAAQNLFEDVTLNLESSWKLGLIGRNGRGKTTFLSLLQKKYDFTGKIDQQLPFAYFPQEVKDPETLTYLLIDELTTVEQWQVEKELTQLGTSLDCLWRPFSTLSGGEQTKVLLALLFADPDCFPLIDEPTNHLDAKGRKQVAAYLKDKKQGFIVVSHDQDFIDQTVDHILALDKSKIVLYQGNYTTFLEQKEVEDITEEMENEKLKKEIGRLKETARKKGEWAGNREKDKYGDPRVKNSGAIGDTGFIGARAARVMKKSKQLNERMSQQITEKEGLLKNKEVISPLKMNVEEDNHKLILTLENFTLCYDDIPLFKPISLTINRGDRIAIIGENGVGKSTLIAALKQEFEGTSQGKLTVYAKENWSYLNQKFELLNKGTLQEFCELHKLILEDCLNNLRKLGIDREVFAQKIETMSMGQQKKVEVTKSLITPSQFYLWDEPLNYLDHYNHEQIITTVLNDQPTLLFVEHDQHFIDKVATKTVELLPYED</sequence>
<reference evidence="4 5" key="1">
    <citation type="submission" date="2019-01" db="EMBL/GenBank/DDBJ databases">
        <title>Vagococcus silagei sp. nov. isolated from brewer's grain.</title>
        <authorList>
            <person name="Guu J.-R."/>
        </authorList>
    </citation>
    <scope>NUCLEOTIDE SEQUENCE [LARGE SCALE GENOMIC DNA]</scope>
    <source>
        <strain evidence="4 5">2B-2</strain>
    </source>
</reference>
<dbReference type="Gene3D" id="3.40.50.300">
    <property type="entry name" value="P-loop containing nucleotide triphosphate hydrolases"/>
    <property type="match status" value="2"/>
</dbReference>
<proteinExistence type="predicted"/>
<dbReference type="OrthoDB" id="9762369at2"/>
<dbReference type="AlphaFoldDB" id="A0A4S3B5P8"/>
<protein>
    <submittedName>
        <fullName evidence="4">ABC-F type ribosomal protection protein</fullName>
    </submittedName>
</protein>
<dbReference type="InterPro" id="IPR051309">
    <property type="entry name" value="ABCF_ATPase"/>
</dbReference>
<dbReference type="PROSITE" id="PS00211">
    <property type="entry name" value="ABC_TRANSPORTER_1"/>
    <property type="match status" value="1"/>
</dbReference>
<evidence type="ECO:0000313" key="4">
    <source>
        <dbReference type="EMBL" id="THB62212.1"/>
    </source>
</evidence>
<dbReference type="SUPFAM" id="SSF52540">
    <property type="entry name" value="P-loop containing nucleoside triphosphate hydrolases"/>
    <property type="match status" value="2"/>
</dbReference>
<accession>A0A4S3B5P8</accession>